<dbReference type="GO" id="GO:0021915">
    <property type="term" value="P:neural tube development"/>
    <property type="evidence" value="ECO:0007669"/>
    <property type="project" value="Ensembl"/>
</dbReference>
<dbReference type="Pfam" id="PF00168">
    <property type="entry name" value="C2"/>
    <property type="match status" value="3"/>
</dbReference>
<feature type="compositionally biased region" description="Polar residues" evidence="1">
    <location>
        <begin position="1813"/>
        <end position="1827"/>
    </location>
</feature>
<feature type="compositionally biased region" description="Polar residues" evidence="1">
    <location>
        <begin position="1608"/>
        <end position="1618"/>
    </location>
</feature>
<feature type="compositionally biased region" description="Basic and acidic residues" evidence="1">
    <location>
        <begin position="1911"/>
        <end position="1925"/>
    </location>
</feature>
<dbReference type="Gene3D" id="2.60.40.150">
    <property type="entry name" value="C2 domain"/>
    <property type="match status" value="2"/>
</dbReference>
<evidence type="ECO:0000313" key="4">
    <source>
        <dbReference type="Proteomes" id="UP000314987"/>
    </source>
</evidence>
<dbReference type="GO" id="GO:0008589">
    <property type="term" value="P:regulation of smoothened signaling pathway"/>
    <property type="evidence" value="ECO:0007669"/>
    <property type="project" value="Ensembl"/>
</dbReference>
<dbReference type="PANTHER" id="PTHR21254:SF1">
    <property type="entry name" value="C2 DOMAIN-CONTAINING PROTEIN 3"/>
    <property type="match status" value="1"/>
</dbReference>
<evidence type="ECO:0000313" key="3">
    <source>
        <dbReference type="Ensembl" id="ENSVURP00010023267.1"/>
    </source>
</evidence>
<feature type="region of interest" description="Disordered" evidence="1">
    <location>
        <begin position="2286"/>
        <end position="2321"/>
    </location>
</feature>
<reference evidence="4" key="1">
    <citation type="submission" date="2018-12" db="EMBL/GenBank/DDBJ databases">
        <authorList>
            <person name="Yazar S."/>
        </authorList>
    </citation>
    <scope>NUCLEOTIDE SEQUENCE [LARGE SCALE GENOMIC DNA]</scope>
</reference>
<dbReference type="GO" id="GO:0021997">
    <property type="term" value="P:neural plate axis specification"/>
    <property type="evidence" value="ECO:0007669"/>
    <property type="project" value="Ensembl"/>
</dbReference>
<feature type="region of interest" description="Disordered" evidence="1">
    <location>
        <begin position="2151"/>
        <end position="2255"/>
    </location>
</feature>
<feature type="compositionally biased region" description="Polar residues" evidence="1">
    <location>
        <begin position="1575"/>
        <end position="1584"/>
    </location>
</feature>
<dbReference type="InterPro" id="IPR000008">
    <property type="entry name" value="C2_dom"/>
</dbReference>
<dbReference type="GO" id="GO:0001947">
    <property type="term" value="P:heart looping"/>
    <property type="evidence" value="ECO:0007669"/>
    <property type="project" value="Ensembl"/>
</dbReference>
<dbReference type="GO" id="GO:0001701">
    <property type="term" value="P:in utero embryonic development"/>
    <property type="evidence" value="ECO:0007669"/>
    <property type="project" value="Ensembl"/>
</dbReference>
<organism evidence="3 4">
    <name type="scientific">Vombatus ursinus</name>
    <name type="common">Common wombat</name>
    <dbReference type="NCBI Taxonomy" id="29139"/>
    <lineage>
        <taxon>Eukaryota</taxon>
        <taxon>Metazoa</taxon>
        <taxon>Chordata</taxon>
        <taxon>Craniata</taxon>
        <taxon>Vertebrata</taxon>
        <taxon>Euteleostomi</taxon>
        <taxon>Mammalia</taxon>
        <taxon>Metatheria</taxon>
        <taxon>Diprotodontia</taxon>
        <taxon>Vombatidae</taxon>
        <taxon>Vombatus</taxon>
    </lineage>
</organism>
<gene>
    <name evidence="3" type="primary">C2CD3</name>
</gene>
<dbReference type="GO" id="GO:0042733">
    <property type="term" value="P:embryonic digit morphogenesis"/>
    <property type="evidence" value="ECO:0007669"/>
    <property type="project" value="Ensembl"/>
</dbReference>
<dbReference type="PANTHER" id="PTHR21254">
    <property type="entry name" value="C2 DOMAIN-CONTAINING PROTEIN 3"/>
    <property type="match status" value="1"/>
</dbReference>
<feature type="region of interest" description="Disordered" evidence="1">
    <location>
        <begin position="201"/>
        <end position="237"/>
    </location>
</feature>
<dbReference type="GeneID" id="114032755"/>
<name>A0A4X2LQY4_VOMUR</name>
<dbReference type="GO" id="GO:0005814">
    <property type="term" value="C:centriole"/>
    <property type="evidence" value="ECO:0007669"/>
    <property type="project" value="Ensembl"/>
</dbReference>
<feature type="compositionally biased region" description="Polar residues" evidence="1">
    <location>
        <begin position="509"/>
        <end position="520"/>
    </location>
</feature>
<feature type="region of interest" description="Disordered" evidence="1">
    <location>
        <begin position="1564"/>
        <end position="1623"/>
    </location>
</feature>
<feature type="region of interest" description="Disordered" evidence="1">
    <location>
        <begin position="1811"/>
        <end position="1834"/>
    </location>
</feature>
<dbReference type="GO" id="GO:1905515">
    <property type="term" value="P:non-motile cilium assembly"/>
    <property type="evidence" value="ECO:0007669"/>
    <property type="project" value="Ensembl"/>
</dbReference>
<dbReference type="CTD" id="26005"/>
<dbReference type="GO" id="GO:0061511">
    <property type="term" value="P:centriole elongation"/>
    <property type="evidence" value="ECO:0007669"/>
    <property type="project" value="Ensembl"/>
</dbReference>
<feature type="domain" description="C2" evidence="2">
    <location>
        <begin position="1174"/>
        <end position="1340"/>
    </location>
</feature>
<feature type="region of interest" description="Disordered" evidence="1">
    <location>
        <begin position="1"/>
        <end position="27"/>
    </location>
</feature>
<dbReference type="Pfam" id="PF25339">
    <property type="entry name" value="C2_C2CD3_N"/>
    <property type="match status" value="1"/>
</dbReference>
<reference evidence="3" key="3">
    <citation type="submission" date="2025-09" db="UniProtKB">
        <authorList>
            <consortium name="Ensembl"/>
        </authorList>
    </citation>
    <scope>IDENTIFICATION</scope>
</reference>
<dbReference type="InterPro" id="IPR057537">
    <property type="entry name" value="C2_C2CD3_N"/>
</dbReference>
<feature type="domain" description="C2" evidence="2">
    <location>
        <begin position="988"/>
        <end position="1152"/>
    </location>
</feature>
<feature type="domain" description="C2" evidence="2">
    <location>
        <begin position="1400"/>
        <end position="1534"/>
    </location>
</feature>
<dbReference type="RefSeq" id="XP_027703979.1">
    <property type="nucleotide sequence ID" value="XM_027848178.1"/>
</dbReference>
<proteinExistence type="predicted"/>
<dbReference type="InterPro" id="IPR037775">
    <property type="entry name" value="C2_C2CD3"/>
</dbReference>
<dbReference type="GO" id="GO:0036064">
    <property type="term" value="C:ciliary basal body"/>
    <property type="evidence" value="ECO:0007669"/>
    <property type="project" value="Ensembl"/>
</dbReference>
<accession>A0A4X2LQY4</accession>
<dbReference type="Proteomes" id="UP000314987">
    <property type="component" value="Unassembled WGS sequence"/>
</dbReference>
<feature type="compositionally biased region" description="Basic and acidic residues" evidence="1">
    <location>
        <begin position="2099"/>
        <end position="2109"/>
    </location>
</feature>
<dbReference type="GO" id="GO:0016485">
    <property type="term" value="P:protein processing"/>
    <property type="evidence" value="ECO:0007669"/>
    <property type="project" value="Ensembl"/>
</dbReference>
<feature type="domain" description="C2" evidence="2">
    <location>
        <begin position="1612"/>
        <end position="1741"/>
    </location>
</feature>
<feature type="compositionally biased region" description="Basic and acidic residues" evidence="1">
    <location>
        <begin position="2216"/>
        <end position="2228"/>
    </location>
</feature>
<dbReference type="OrthoDB" id="79771at2759"/>
<feature type="compositionally biased region" description="Basic and acidic residues" evidence="1">
    <location>
        <begin position="2236"/>
        <end position="2251"/>
    </location>
</feature>
<dbReference type="InterPro" id="IPR035892">
    <property type="entry name" value="C2_domain_sf"/>
</dbReference>
<feature type="region of interest" description="Disordered" evidence="1">
    <location>
        <begin position="1899"/>
        <end position="1925"/>
    </location>
</feature>
<dbReference type="CDD" id="cd00030">
    <property type="entry name" value="C2"/>
    <property type="match status" value="1"/>
</dbReference>
<evidence type="ECO:0000256" key="1">
    <source>
        <dbReference type="SAM" id="MobiDB-lite"/>
    </source>
</evidence>
<reference evidence="3" key="2">
    <citation type="submission" date="2025-08" db="UniProtKB">
        <authorList>
            <consortium name="Ensembl"/>
        </authorList>
    </citation>
    <scope>IDENTIFICATION</scope>
</reference>
<feature type="compositionally biased region" description="Polar residues" evidence="1">
    <location>
        <begin position="2286"/>
        <end position="2302"/>
    </location>
</feature>
<feature type="compositionally biased region" description="Polar residues" evidence="1">
    <location>
        <begin position="2153"/>
        <end position="2162"/>
    </location>
</feature>
<dbReference type="CDD" id="cd08683">
    <property type="entry name" value="C2_C2cd3"/>
    <property type="match status" value="1"/>
</dbReference>
<feature type="compositionally biased region" description="Polar residues" evidence="1">
    <location>
        <begin position="1899"/>
        <end position="1910"/>
    </location>
</feature>
<dbReference type="GO" id="GO:0007420">
    <property type="term" value="P:brain development"/>
    <property type="evidence" value="ECO:0007669"/>
    <property type="project" value="Ensembl"/>
</dbReference>
<feature type="compositionally biased region" description="Polar residues" evidence="1">
    <location>
        <begin position="2200"/>
        <end position="2209"/>
    </location>
</feature>
<feature type="compositionally biased region" description="Polar residues" evidence="1">
    <location>
        <begin position="216"/>
        <end position="231"/>
    </location>
</feature>
<protein>
    <submittedName>
        <fullName evidence="3">C2 domain containing 3 centriole elongation regulator</fullName>
    </submittedName>
</protein>
<dbReference type="SMART" id="SM00239">
    <property type="entry name" value="C2"/>
    <property type="match status" value="5"/>
</dbReference>
<dbReference type="STRING" id="29139.ENSVURP00010023267"/>
<feature type="domain" description="C2" evidence="2">
    <location>
        <begin position="791"/>
        <end position="922"/>
    </location>
</feature>
<dbReference type="GeneTree" id="ENSGT00510000048072"/>
<evidence type="ECO:0000259" key="2">
    <source>
        <dbReference type="PROSITE" id="PS50004"/>
    </source>
</evidence>
<keyword evidence="4" id="KW-1185">Reference proteome</keyword>
<feature type="region of interest" description="Disordered" evidence="1">
    <location>
        <begin position="497"/>
        <end position="520"/>
    </location>
</feature>
<dbReference type="GO" id="GO:0071539">
    <property type="term" value="P:protein localization to centrosome"/>
    <property type="evidence" value="ECO:0007669"/>
    <property type="project" value="Ensembl"/>
</dbReference>
<dbReference type="OMA" id="CYMPVVD"/>
<dbReference type="GO" id="GO:0030162">
    <property type="term" value="P:regulation of proteolysis"/>
    <property type="evidence" value="ECO:0007669"/>
    <property type="project" value="Ensembl"/>
</dbReference>
<dbReference type="SUPFAM" id="SSF49562">
    <property type="entry name" value="C2 domain (Calcium/lipid-binding domain, CaLB)"/>
    <property type="match status" value="3"/>
</dbReference>
<sequence length="2339" mass="258785">MKQRKGPGAGGGHSRKKKGLSDISPSTSLPPLVEGQLRCFLRLTISKILWMVVKPPTPVLVRVRWWGETSDGTIFCPRDASLIEQKAVRTTTRYAIRCGPKQFTSYLTDMAVLVLEVITKPDHLPAGRAQISGLSKLSPTNPISGFFTIVSPTSKKLGEIQILLALEPLSATFDNCSSFTTDMSGDALLLDQGFRENIEPSKSQLSGRAQAHPLPVTNTGGKESLMSSRATTPRGKDHLYFPENSVVDSLLAPQPHHNSKQVLEDKTVEQESIKKQVSCPTIPVHDTHIRRATESHSDSQVHPLNNPPTKDLLSALLEQGNKLRNAMVVSTMQSCPDANILTEVPPFLKKQSVRSLAHVKLSSGIGPKNPVIAETMHTVEDLLLPSTQSIFGEHDPQVDAKAVQLLLGSADKTTRHYWDGLGSPPESLSPGSDAYCSSELNDPQYDLSLLESLFYVTSKADSIVSDVHSEDDDEIPPEKIVQSRNIAQHSKAVILGHHSQKKTAVGKNPKSSAVQPTCSESPRKTEVITLSLDRLALLGRIRSARVVIEALGVPPESPQMTPGKTSIPARPPRSSSARKRTFFVEYHFPIEASRSDAEEISVTTEIIRLASSKITRGVVKFQQRYVFPVYFDGAMIEHWWKSDLTFKIYMKKGTQKKAELIGSALLPLREVICSQLLSFSGQLPMEEKSQASFGPLKVSVQLAVDNKDVSGTNSKSFSGTQQPPIRVFTSPAKQFPGAGQSATHGKNPQAWTQVSEDASKQKQYLGHWGPDDPACPIGQKPSIPRALSSSNTTGIPIDKSAEEKPLLLHVLLMVPDGKDFVTGTSEKQQTCNIYLNCKLFSTEEVTRSAIIWGTTQPAFNFTQVTPVSLTPKYLERLKNNVMVIEAWNKVRSPGQDKLLGLVKLPLHQFYMSFKDSKISHLLLEAQYPVVAVDSYTPVIDVFTGHQNGSLRVFLAMGSANQITALQRLKKEDGRLPSYNTRPVHFLDQPATSLVMQRDGQGDGLIEHQFEIHVDKVKGLIPLQSTVWGEADCYVQYCFPIQDSKDSTLKGTQLPESGITLKPFRSATTLCVPDPIFNHKYLHSLLLPPEVPVQRLLLSAFSVCGLVPGGGVQFEIWCRYYYPNVREQMVARGSLPLSRLCAMVTMQRHENVGLQTFNLPLFPRSENKDEFQAQIAGLLDVSLRYRHTTRTSEGVIAARAVSISVHIHRASGLQAAARVIAEQEPSLQYSATVGVNTSVTTHLSFLPKGEQRQTHSVARTFCPEFSHHMEFPCNLVTQHSSGEACFLAELLEFAEISFSLYHQDTGSRLDHIQPLREYLLGVVRIPMKDLLMKRSGITGWYPVILPEDLAPAQNTDIMQMIVGGLELSVSFAHSGDRERVLEAAKLLGWSFEEGPADLLTDVEEWPATITVSTPRAWLPTRCMLLAGQTHIHKATHCYLRYKLYDQAGFWTPLRKPKLTTDEKQVTMTFTTTKKVDVNMGPSLLWYFREEKLEIQVWRSYGNDSVERPHLTDTLIGSAYVDLSRLSVRTTKTLTVSGVYPVFGRGASDLSGAAVRVHVVVTAEKSASFPPEPAHQPNLTEDSSNSDSERIPCQEDPEEPENQSDPKKPSCSQGPQTKTPPTEACTVDLEGTFAVSVLVERAMHLSLKGSPLTERNVTAPSCCVSFAAADVRSPIYTHVIENTDSPIWDFQQETRLSKELLLDSQQTLVFKVWHKADVERVIGFASVDLSPLLSGFQFVCGWYNIADFSGQCQGQIKVAISPLESIIHLKEERLTRQGAKQIPKYSPFSFSTSAFPSCMGRYTLGQPAHGCSKDINVSSPKRSGSLRSQASRHEEHMQNVRRFHESLQQAEGIIQNDSQVGSLTFSSHNSLLTSLRKNLDELDQIQKYFNQKLTKSYPQLTFSHSTQPPQESSDSHQGVETRSPDLGSHHILEKSNYLVSQVSALITDLQTLTRDSPSLSNIHQVESENPEGKSLLRIHREEDKEERNALPQDWLSPVPLEIPPLGKKTLGKFLDQEATENNLPLALKVIEIEEDSEVARTSSDDDYEEDFIQPRTLNEITTMTDKTSPWSSIASEEDMAVDLLPQEVKKDDLCTSTSKHSPREDESDKNNSHPKMWQDSCLYPPSRTQSSPDPVAETDSVCRLSTDVVIHQKNSKATGLSQEGDTSKGRSLSLVHETAQEEKLESSESSDSSDNGDFAHDQTVSVPQAGTSCLDKSCGNKDSNHDEKLSAKLSSSRSGEKPEVLLAESEKSPKQSLLLPEPLVVPNFFLSPKHLEESMRMLSLSAASPSITAHQGGSVSTKSIHYQRPGRPRPNPPPPDLPRKEAQRIAKIFSAQYSQKD</sequence>
<dbReference type="GO" id="GO:0034451">
    <property type="term" value="C:centriolar satellite"/>
    <property type="evidence" value="ECO:0007669"/>
    <property type="project" value="Ensembl"/>
</dbReference>
<feature type="region of interest" description="Disordered" evidence="1">
    <location>
        <begin position="2082"/>
        <end position="2136"/>
    </location>
</feature>
<dbReference type="PROSITE" id="PS50004">
    <property type="entry name" value="C2"/>
    <property type="match status" value="5"/>
</dbReference>
<dbReference type="Ensembl" id="ENSVURT00010026480.1">
    <property type="protein sequence ID" value="ENSVURP00010023267.1"/>
    <property type="gene ID" value="ENSVURG00010017401.1"/>
</dbReference>